<dbReference type="AlphaFoldDB" id="A0AAE0B2I3"/>
<dbReference type="PANTHER" id="PTHR46890:SF48">
    <property type="entry name" value="RNA-DIRECTED DNA POLYMERASE"/>
    <property type="match status" value="1"/>
</dbReference>
<name>A0AAE0B2I3_9ROSI</name>
<dbReference type="EMBL" id="JANJYJ010000001">
    <property type="protein sequence ID" value="KAK3228647.1"/>
    <property type="molecule type" value="Genomic_DNA"/>
</dbReference>
<feature type="region of interest" description="Disordered" evidence="1">
    <location>
        <begin position="1"/>
        <end position="22"/>
    </location>
</feature>
<keyword evidence="4" id="KW-1185">Reference proteome</keyword>
<evidence type="ECO:0000256" key="1">
    <source>
        <dbReference type="SAM" id="MobiDB-lite"/>
    </source>
</evidence>
<dbReference type="Pfam" id="PF00078">
    <property type="entry name" value="RVT_1"/>
    <property type="match status" value="1"/>
</dbReference>
<dbReference type="InterPro" id="IPR000477">
    <property type="entry name" value="RT_dom"/>
</dbReference>
<evidence type="ECO:0000313" key="3">
    <source>
        <dbReference type="EMBL" id="KAK3228647.1"/>
    </source>
</evidence>
<proteinExistence type="predicted"/>
<gene>
    <name evidence="3" type="ORF">Dsin_000528</name>
</gene>
<dbReference type="Proteomes" id="UP001281410">
    <property type="component" value="Unassembled WGS sequence"/>
</dbReference>
<reference evidence="3" key="1">
    <citation type="journal article" date="2023" name="Plant J.">
        <title>Genome sequences and population genomics provide insights into the demographic history, inbreeding, and mutation load of two 'living fossil' tree species of Dipteronia.</title>
        <authorList>
            <person name="Feng Y."/>
            <person name="Comes H.P."/>
            <person name="Chen J."/>
            <person name="Zhu S."/>
            <person name="Lu R."/>
            <person name="Zhang X."/>
            <person name="Li P."/>
            <person name="Qiu J."/>
            <person name="Olsen K.M."/>
            <person name="Qiu Y."/>
        </authorList>
    </citation>
    <scope>NUCLEOTIDE SEQUENCE</scope>
    <source>
        <strain evidence="3">NBL</strain>
    </source>
</reference>
<sequence length="600" mass="67181">MLSSWNIRKRRDHRHDLQSKKDALKKASQANLPIEGDIGKIVDGVSPRLDSITSRFLDANFTGEEVRLAVFAMNPIKAPGSDGLPAIFYQHYWELVGSSIVEACMNILNHGATVEGMNNTVICLIPKNQKLETMADFRPISLCNVIYKIIAKVITNRFRHALGGIISENQCAFIPGHLISDNTIVGFECIHRLKRRERKKGSMAIKLDMSKAFDRVEWHFLARMMEKLGFSSKWVGLIMRCISSVSYSVMINGELCGHISPTRGLRQGDPLSPLLFLICAEGGVLADYGRASGQVINFDKSAMCISPSFSVSAGQNLSSRVGIKLVECHESYLGLPCIVGKEILVKVVVQAPPSYAMSMFRLPKSLINEIHRLCDRFWWGGNEKKRKIHWCSWKHLCKEKCDGGLGFHNPETSNRAFLAKQCWRLLNNPNSLAGRVLKSCYYKVGSILEATKKSNDSYVWNSLIWGKGLLDTGVRCRVGDGKSITIWKDKWIPRPTTFKLTSPPKIDGNATVDQLISSSGGWNTHLIRDCYMDSYFGLIISEILNLKDKMGAVSFSCTSKTSNKVANNLALYALRSHKDTYWMEDYPLCLANIVEADKPD</sequence>
<accession>A0AAE0B2I3</accession>
<evidence type="ECO:0000313" key="4">
    <source>
        <dbReference type="Proteomes" id="UP001281410"/>
    </source>
</evidence>
<dbReference type="CDD" id="cd01650">
    <property type="entry name" value="RT_nLTR_like"/>
    <property type="match status" value="1"/>
</dbReference>
<organism evidence="3 4">
    <name type="scientific">Dipteronia sinensis</name>
    <dbReference type="NCBI Taxonomy" id="43782"/>
    <lineage>
        <taxon>Eukaryota</taxon>
        <taxon>Viridiplantae</taxon>
        <taxon>Streptophyta</taxon>
        <taxon>Embryophyta</taxon>
        <taxon>Tracheophyta</taxon>
        <taxon>Spermatophyta</taxon>
        <taxon>Magnoliopsida</taxon>
        <taxon>eudicotyledons</taxon>
        <taxon>Gunneridae</taxon>
        <taxon>Pentapetalae</taxon>
        <taxon>rosids</taxon>
        <taxon>malvids</taxon>
        <taxon>Sapindales</taxon>
        <taxon>Sapindaceae</taxon>
        <taxon>Hippocastanoideae</taxon>
        <taxon>Acereae</taxon>
        <taxon>Dipteronia</taxon>
    </lineage>
</organism>
<dbReference type="InterPro" id="IPR052343">
    <property type="entry name" value="Retrotransposon-Effector_Assoc"/>
</dbReference>
<protein>
    <recommendedName>
        <fullName evidence="2">Reverse transcriptase domain-containing protein</fullName>
    </recommendedName>
</protein>
<dbReference type="PANTHER" id="PTHR46890">
    <property type="entry name" value="NON-LTR RETROLELEMENT REVERSE TRANSCRIPTASE-LIKE PROTEIN-RELATED"/>
    <property type="match status" value="1"/>
</dbReference>
<dbReference type="SUPFAM" id="SSF56672">
    <property type="entry name" value="DNA/RNA polymerases"/>
    <property type="match status" value="1"/>
</dbReference>
<feature type="domain" description="Reverse transcriptase" evidence="2">
    <location>
        <begin position="125"/>
        <end position="280"/>
    </location>
</feature>
<comment type="caution">
    <text evidence="3">The sequence shown here is derived from an EMBL/GenBank/DDBJ whole genome shotgun (WGS) entry which is preliminary data.</text>
</comment>
<dbReference type="InterPro" id="IPR043502">
    <property type="entry name" value="DNA/RNA_pol_sf"/>
</dbReference>
<evidence type="ECO:0000259" key="2">
    <source>
        <dbReference type="Pfam" id="PF00078"/>
    </source>
</evidence>